<dbReference type="RefSeq" id="WP_202349101.1">
    <property type="nucleotide sequence ID" value="NZ_AP024256.1"/>
</dbReference>
<sequence>MSHKDRYLAALASANKAIADADALLTYEDDGEQIHVIDTDKMSSRFIEYYSGLVSAGYANGFI</sequence>
<gene>
    <name evidence="1" type="ORF">MINTM018_52620</name>
</gene>
<keyword evidence="1" id="KW-0614">Plasmid</keyword>
<reference evidence="1 2" key="1">
    <citation type="submission" date="2020-12" db="EMBL/GenBank/DDBJ databases">
        <title>Genome sequence of clinical Mycobacterium intracellulare strains.</title>
        <authorList>
            <person name="Tateishi Y."/>
            <person name="Matsumoto S."/>
            <person name="Fukushima Y."/>
            <person name="Nakajima C."/>
            <person name="Suzuki Y."/>
        </authorList>
    </citation>
    <scope>NUCLEOTIDE SEQUENCE [LARGE SCALE GENOMIC DNA]</scope>
    <source>
        <strain evidence="1 2">M018</strain>
        <plasmid evidence="1 2">pM018</plasmid>
    </source>
</reference>
<protein>
    <submittedName>
        <fullName evidence="1">Uncharacterized protein</fullName>
    </submittedName>
</protein>
<dbReference type="Proteomes" id="UP000595205">
    <property type="component" value="Plasmid pM018"/>
</dbReference>
<dbReference type="AlphaFoldDB" id="A0A7R7MZ12"/>
<proteinExistence type="predicted"/>
<evidence type="ECO:0000313" key="2">
    <source>
        <dbReference type="Proteomes" id="UP000595205"/>
    </source>
</evidence>
<accession>A0A7R7MZ12</accession>
<name>A0A7R7MZ12_MYCIT</name>
<geneLocation type="plasmid" evidence="1 2">
    <name>pM018</name>
</geneLocation>
<evidence type="ECO:0000313" key="1">
    <source>
        <dbReference type="EMBL" id="BCP02493.1"/>
    </source>
</evidence>
<organism evidence="1 2">
    <name type="scientific">Mycobacterium intracellulare</name>
    <dbReference type="NCBI Taxonomy" id="1767"/>
    <lineage>
        <taxon>Bacteria</taxon>
        <taxon>Bacillati</taxon>
        <taxon>Actinomycetota</taxon>
        <taxon>Actinomycetes</taxon>
        <taxon>Mycobacteriales</taxon>
        <taxon>Mycobacteriaceae</taxon>
        <taxon>Mycobacterium</taxon>
        <taxon>Mycobacterium avium complex (MAC)</taxon>
    </lineage>
</organism>
<dbReference type="EMBL" id="AP024256">
    <property type="protein sequence ID" value="BCP02493.1"/>
    <property type="molecule type" value="Genomic_DNA"/>
</dbReference>